<evidence type="ECO:0000259" key="2">
    <source>
        <dbReference type="Pfam" id="PF26347"/>
    </source>
</evidence>
<accession>A0A6N9Q1Z0</accession>
<evidence type="ECO:0000313" key="3">
    <source>
        <dbReference type="EMBL" id="NBI28274.1"/>
    </source>
</evidence>
<evidence type="ECO:0000313" key="4">
    <source>
        <dbReference type="Proteomes" id="UP000448943"/>
    </source>
</evidence>
<keyword evidence="1" id="KW-0812">Transmembrane</keyword>
<proteinExistence type="predicted"/>
<protein>
    <recommendedName>
        <fullName evidence="2">Sporulation membrane protein YtrI C-terminal domain-containing protein</fullName>
    </recommendedName>
</protein>
<keyword evidence="1" id="KW-1133">Transmembrane helix</keyword>
<dbReference type="Proteomes" id="UP000448943">
    <property type="component" value="Unassembled WGS sequence"/>
</dbReference>
<dbReference type="EMBL" id="SIJB01000012">
    <property type="protein sequence ID" value="NBI28274.1"/>
    <property type="molecule type" value="Genomic_DNA"/>
</dbReference>
<keyword evidence="4" id="KW-1185">Reference proteome</keyword>
<dbReference type="RefSeq" id="WP_160645055.1">
    <property type="nucleotide sequence ID" value="NZ_SIJB01000012.1"/>
</dbReference>
<comment type="caution">
    <text evidence="3">The sequence shown here is derived from an EMBL/GenBank/DDBJ whole genome shotgun (WGS) entry which is preliminary data.</text>
</comment>
<gene>
    <name evidence="3" type="ORF">ERL59_04805</name>
</gene>
<dbReference type="Pfam" id="PF26347">
    <property type="entry name" value="YtrI_sporulation"/>
    <property type="match status" value="1"/>
</dbReference>
<feature type="domain" description="Sporulation membrane protein YtrI C-terminal" evidence="2">
    <location>
        <begin position="74"/>
        <end position="160"/>
    </location>
</feature>
<dbReference type="InterPro" id="IPR058620">
    <property type="entry name" value="YtrI_C"/>
</dbReference>
<feature type="transmembrane region" description="Helical" evidence="1">
    <location>
        <begin position="12"/>
        <end position="33"/>
    </location>
</feature>
<keyword evidence="1" id="KW-0472">Membrane</keyword>
<name>A0A6N9Q1Z0_9BACL</name>
<evidence type="ECO:0000256" key="1">
    <source>
        <dbReference type="SAM" id="Phobius"/>
    </source>
</evidence>
<dbReference type="AlphaFoldDB" id="A0A6N9Q1Z0"/>
<organism evidence="3 4">
    <name type="scientific">Chengkuizengella marina</name>
    <dbReference type="NCBI Taxonomy" id="2507566"/>
    <lineage>
        <taxon>Bacteria</taxon>
        <taxon>Bacillati</taxon>
        <taxon>Bacillota</taxon>
        <taxon>Bacilli</taxon>
        <taxon>Bacillales</taxon>
        <taxon>Paenibacillaceae</taxon>
        <taxon>Chengkuizengella</taxon>
    </lineage>
</organism>
<dbReference type="OrthoDB" id="2655161at2"/>
<sequence>MRVPSITRFLKYMQAIALIVSGMIIGAAVYMIIYQHNMQEMFKINETIRQENKDLLSKIEGLEKYKDSNTVIHSIIIKIQEDKDKEPLDDLIKNDIKNEVSDDLKVLKGKQVSIIYKDPDYVKQLYGRKTYINVHERDYVVEIQYMFVVYGEVTFWITVEEFNPDS</sequence>
<reference evidence="3 4" key="1">
    <citation type="submission" date="2019-01" db="EMBL/GenBank/DDBJ databases">
        <title>Chengkuizengella sp. nov., isolated from deep-sea sediment of East Pacific Ocean.</title>
        <authorList>
            <person name="Yang J."/>
            <person name="Lai Q."/>
            <person name="Shao Z."/>
        </authorList>
    </citation>
    <scope>NUCLEOTIDE SEQUENCE [LARGE SCALE GENOMIC DNA]</scope>
    <source>
        <strain evidence="3 4">YPA3-1-1</strain>
    </source>
</reference>